<dbReference type="SMART" id="SM00922">
    <property type="entry name" value="MR_MLE"/>
    <property type="match status" value="1"/>
</dbReference>
<dbReference type="PANTHER" id="PTHR48073:SF5">
    <property type="entry name" value="O-SUCCINYLBENZOATE SYNTHASE"/>
    <property type="match status" value="1"/>
</dbReference>
<accession>A0A2T2WJB6</accession>
<dbReference type="AlphaFoldDB" id="A0A2T2WJB6"/>
<dbReference type="InterPro" id="IPR013341">
    <property type="entry name" value="Mandelate_racemase_N_dom"/>
</dbReference>
<comment type="cofactor">
    <cofactor evidence="1">
        <name>a divalent metal cation</name>
        <dbReference type="ChEBI" id="CHEBI:60240"/>
    </cofactor>
</comment>
<keyword evidence="2" id="KW-0479">Metal-binding</keyword>
<reference evidence="8 9" key="1">
    <citation type="journal article" date="2014" name="BMC Genomics">
        <title>Comparison of environmental and isolate Sulfobacillus genomes reveals diverse carbon, sulfur, nitrogen, and hydrogen metabolisms.</title>
        <authorList>
            <person name="Justice N.B."/>
            <person name="Norman A."/>
            <person name="Brown C.T."/>
            <person name="Singh A."/>
            <person name="Thomas B.C."/>
            <person name="Banfield J.F."/>
        </authorList>
    </citation>
    <scope>NUCLEOTIDE SEQUENCE [LARGE SCALE GENOMIC DNA]</scope>
    <source>
        <strain evidence="8">AMDSBA3</strain>
    </source>
</reference>
<feature type="domain" description="Mandelate racemase/muconate lactonizing enzyme C-terminal" evidence="7">
    <location>
        <begin position="144"/>
        <end position="237"/>
    </location>
</feature>
<keyword evidence="3" id="KW-0460">Magnesium</keyword>
<dbReference type="NCBIfam" id="TIGR01928">
    <property type="entry name" value="menC_lowGC_arch"/>
    <property type="match status" value="1"/>
</dbReference>
<dbReference type="InterPro" id="IPR029065">
    <property type="entry name" value="Enolase_C-like"/>
</dbReference>
<dbReference type="GO" id="GO:0043748">
    <property type="term" value="F:O-succinylbenzoate synthase activity"/>
    <property type="evidence" value="ECO:0007669"/>
    <property type="project" value="UniProtKB-EC"/>
</dbReference>
<keyword evidence="4" id="KW-0456">Lyase</keyword>
<organism evidence="8 9">
    <name type="scientific">Sulfobacillus acidophilus</name>
    <dbReference type="NCBI Taxonomy" id="53633"/>
    <lineage>
        <taxon>Bacteria</taxon>
        <taxon>Bacillati</taxon>
        <taxon>Bacillota</taxon>
        <taxon>Clostridia</taxon>
        <taxon>Eubacteriales</taxon>
        <taxon>Clostridiales Family XVII. Incertae Sedis</taxon>
        <taxon>Sulfobacillus</taxon>
    </lineage>
</organism>
<evidence type="ECO:0000256" key="3">
    <source>
        <dbReference type="ARBA" id="ARBA00022842"/>
    </source>
</evidence>
<dbReference type="InterPro" id="IPR013342">
    <property type="entry name" value="Mandelate_racemase_C"/>
</dbReference>
<dbReference type="UniPathway" id="UPA00079"/>
<sequence>MQIEHVELDFVQLPLKAPFQTSFGTDVVKSTWVVTVLAEGIRGYAESVADVEPLYNEETHASEYFCWKNSVLPRLAGQEIDTPEQVDRLLEPVRGNRMAKAAIEMAIWDWFARSQELPLWKLLGGDARRSRIPVGVSIGIQPSANELIAAGLAYLDQGYRRLKVKIKPGLDVAPLTALREAVGPDVLIMADANSAYQLRDIDTLKALEPLNLMMLEQPLAEDDMIDHAALARELTIPICLDEAIRSDEDARKALELGACRIINIKVGRVGGHSVARRVHDVAARHQAPVWCGGMLETGIGRAHNLHLSTLPNFLLPGDTSASDRYFAEDLIDPPFQLNADGTLTVPTGPGIGVTPNTERLKRFSTHHESWQVGQRWIGGGIPHGDPTSF</sequence>
<dbReference type="GO" id="GO:0009234">
    <property type="term" value="P:menaquinone biosynthetic process"/>
    <property type="evidence" value="ECO:0007669"/>
    <property type="project" value="UniProtKB-UniRule"/>
</dbReference>
<dbReference type="SUPFAM" id="SSF54826">
    <property type="entry name" value="Enolase N-terminal domain-like"/>
    <property type="match status" value="1"/>
</dbReference>
<evidence type="ECO:0000259" key="7">
    <source>
        <dbReference type="SMART" id="SM00922"/>
    </source>
</evidence>
<proteinExistence type="predicted"/>
<dbReference type="InterPro" id="IPR029017">
    <property type="entry name" value="Enolase-like_N"/>
</dbReference>
<name>A0A2T2WJB6_9FIRM</name>
<dbReference type="SFLD" id="SFLDS00001">
    <property type="entry name" value="Enolase"/>
    <property type="match status" value="1"/>
</dbReference>
<dbReference type="Gene3D" id="3.30.390.10">
    <property type="entry name" value="Enolase-like, N-terminal domain"/>
    <property type="match status" value="1"/>
</dbReference>
<dbReference type="SUPFAM" id="SSF51604">
    <property type="entry name" value="Enolase C-terminal domain-like"/>
    <property type="match status" value="1"/>
</dbReference>
<dbReference type="EC" id="4.2.1.113" evidence="5 6"/>
<evidence type="ECO:0000256" key="1">
    <source>
        <dbReference type="ARBA" id="ARBA00001968"/>
    </source>
</evidence>
<dbReference type="Pfam" id="PF13378">
    <property type="entry name" value="MR_MLE_C"/>
    <property type="match status" value="1"/>
</dbReference>
<dbReference type="Pfam" id="PF02746">
    <property type="entry name" value="MR_MLE_N"/>
    <property type="match status" value="1"/>
</dbReference>
<evidence type="ECO:0000256" key="4">
    <source>
        <dbReference type="ARBA" id="ARBA00023239"/>
    </source>
</evidence>
<dbReference type="SFLD" id="SFLDF00009">
    <property type="entry name" value="o-succinylbenzoate_synthase"/>
    <property type="match status" value="1"/>
</dbReference>
<dbReference type="PANTHER" id="PTHR48073">
    <property type="entry name" value="O-SUCCINYLBENZOATE SYNTHASE-RELATED"/>
    <property type="match status" value="1"/>
</dbReference>
<dbReference type="UniPathway" id="UPA01057">
    <property type="reaction ID" value="UER00165"/>
</dbReference>
<evidence type="ECO:0000256" key="2">
    <source>
        <dbReference type="ARBA" id="ARBA00022723"/>
    </source>
</evidence>
<evidence type="ECO:0000313" key="8">
    <source>
        <dbReference type="EMBL" id="PSR22315.1"/>
    </source>
</evidence>
<dbReference type="EMBL" id="PXYV01000019">
    <property type="protein sequence ID" value="PSR22315.1"/>
    <property type="molecule type" value="Genomic_DNA"/>
</dbReference>
<dbReference type="Gene3D" id="3.20.20.120">
    <property type="entry name" value="Enolase-like C-terminal domain"/>
    <property type="match status" value="1"/>
</dbReference>
<protein>
    <recommendedName>
        <fullName evidence="5 6">o-succinylbenzoate synthase</fullName>
        <ecNumber evidence="5 6">4.2.1.113</ecNumber>
    </recommendedName>
</protein>
<dbReference type="GO" id="GO:0046872">
    <property type="term" value="F:metal ion binding"/>
    <property type="evidence" value="ECO:0007669"/>
    <property type="project" value="UniProtKB-KW"/>
</dbReference>
<evidence type="ECO:0000256" key="6">
    <source>
        <dbReference type="NCBIfam" id="TIGR01928"/>
    </source>
</evidence>
<gene>
    <name evidence="8" type="primary">menC</name>
    <name evidence="8" type="ORF">C7B45_07345</name>
</gene>
<dbReference type="Proteomes" id="UP000241848">
    <property type="component" value="Unassembled WGS sequence"/>
</dbReference>
<evidence type="ECO:0000256" key="5">
    <source>
        <dbReference type="ARBA" id="ARBA00029491"/>
    </source>
</evidence>
<dbReference type="CDD" id="cd03317">
    <property type="entry name" value="NAAAR"/>
    <property type="match status" value="1"/>
</dbReference>
<dbReference type="InterPro" id="IPR036849">
    <property type="entry name" value="Enolase-like_C_sf"/>
</dbReference>
<dbReference type="GO" id="GO:0016854">
    <property type="term" value="F:racemase and epimerase activity"/>
    <property type="evidence" value="ECO:0007669"/>
    <property type="project" value="UniProtKB-ARBA"/>
</dbReference>
<dbReference type="SFLD" id="SFLDG00180">
    <property type="entry name" value="muconate_cycloisomerase"/>
    <property type="match status" value="1"/>
</dbReference>
<dbReference type="InterPro" id="IPR010197">
    <property type="entry name" value="OSBS/NAAAR"/>
</dbReference>
<comment type="caution">
    <text evidence="8">The sequence shown here is derived from an EMBL/GenBank/DDBJ whole genome shotgun (WGS) entry which is preliminary data.</text>
</comment>
<evidence type="ECO:0000313" key="9">
    <source>
        <dbReference type="Proteomes" id="UP000241848"/>
    </source>
</evidence>